<dbReference type="RefSeq" id="WP_153791987.1">
    <property type="nucleotide sequence ID" value="NZ_CP045915.1"/>
</dbReference>
<evidence type="ECO:0000313" key="2">
    <source>
        <dbReference type="EMBL" id="QGH35685.1"/>
    </source>
</evidence>
<keyword evidence="1" id="KW-0472">Membrane</keyword>
<dbReference type="EMBL" id="CP045915">
    <property type="protein sequence ID" value="QGH35685.1"/>
    <property type="molecule type" value="Genomic_DNA"/>
</dbReference>
<dbReference type="KEGG" id="grc:GI584_17230"/>
<dbReference type="Proteomes" id="UP000339690">
    <property type="component" value="Chromosome"/>
</dbReference>
<keyword evidence="3" id="KW-1185">Reference proteome</keyword>
<keyword evidence="1" id="KW-1133">Transmembrane helix</keyword>
<dbReference type="InterPro" id="IPR020258">
    <property type="entry name" value="Uncharacterised_YbeF"/>
</dbReference>
<keyword evidence="1" id="KW-0812">Transmembrane</keyword>
<proteinExistence type="predicted"/>
<sequence>MHTIPLIIFICPIISILLGIIGYITLKKIYPPVFLVAIVGIIATFVWFNSTFTFWIFIYAFLAFAAAFATKVITTKHQQRSLYGFK</sequence>
<protein>
    <submittedName>
        <fullName evidence="2">DUF2651 domain-containing protein</fullName>
    </submittedName>
</protein>
<gene>
    <name evidence="2" type="ORF">GI584_17230</name>
</gene>
<reference evidence="2 3" key="1">
    <citation type="submission" date="2019-11" db="EMBL/GenBank/DDBJ databases">
        <title>Gracilibacillus salitolerans sp. nov., a moderate halophile isolated from a saline soil in northwest China.</title>
        <authorList>
            <person name="Gan L."/>
        </authorList>
    </citation>
    <scope>NUCLEOTIDE SEQUENCE [LARGE SCALE GENOMIC DNA]</scope>
    <source>
        <strain evidence="2 3">SCU50</strain>
    </source>
</reference>
<evidence type="ECO:0000256" key="1">
    <source>
        <dbReference type="SAM" id="Phobius"/>
    </source>
</evidence>
<feature type="transmembrane region" description="Helical" evidence="1">
    <location>
        <begin position="6"/>
        <end position="24"/>
    </location>
</feature>
<dbReference type="Pfam" id="PF10852">
    <property type="entry name" value="DUF2651"/>
    <property type="match status" value="1"/>
</dbReference>
<accession>A0A5Q2TLZ2</accession>
<dbReference type="AlphaFoldDB" id="A0A5Q2TLZ2"/>
<organism evidence="2 3">
    <name type="scientific">Gracilibacillus salitolerans</name>
    <dbReference type="NCBI Taxonomy" id="2663022"/>
    <lineage>
        <taxon>Bacteria</taxon>
        <taxon>Bacillati</taxon>
        <taxon>Bacillota</taxon>
        <taxon>Bacilli</taxon>
        <taxon>Bacillales</taxon>
        <taxon>Bacillaceae</taxon>
        <taxon>Gracilibacillus</taxon>
    </lineage>
</organism>
<name>A0A5Q2TLZ2_9BACI</name>
<feature type="transmembrane region" description="Helical" evidence="1">
    <location>
        <begin position="54"/>
        <end position="73"/>
    </location>
</feature>
<evidence type="ECO:0000313" key="3">
    <source>
        <dbReference type="Proteomes" id="UP000339690"/>
    </source>
</evidence>
<feature type="transmembrane region" description="Helical" evidence="1">
    <location>
        <begin position="29"/>
        <end position="48"/>
    </location>
</feature>